<proteinExistence type="predicted"/>
<reference evidence="2 3" key="1">
    <citation type="submission" date="2019-12" db="EMBL/GenBank/DDBJ databases">
        <title>Auraticoccus cholistani sp. nov., an actinomycete isolated from soil of Cholistan desert.</title>
        <authorList>
            <person name="Cheema M.T."/>
        </authorList>
    </citation>
    <scope>NUCLEOTIDE SEQUENCE [LARGE SCALE GENOMIC DNA]</scope>
    <source>
        <strain evidence="2 3">F435</strain>
    </source>
</reference>
<dbReference type="Pfam" id="PF08378">
    <property type="entry name" value="NERD"/>
    <property type="match status" value="1"/>
</dbReference>
<organism evidence="2 3">
    <name type="scientific">Auraticoccus cholistanensis</name>
    <dbReference type="NCBI Taxonomy" id="2656650"/>
    <lineage>
        <taxon>Bacteria</taxon>
        <taxon>Bacillati</taxon>
        <taxon>Actinomycetota</taxon>
        <taxon>Actinomycetes</taxon>
        <taxon>Propionibacteriales</taxon>
        <taxon>Propionibacteriaceae</taxon>
        <taxon>Auraticoccus</taxon>
    </lineage>
</organism>
<sequence length="229" mass="25202">MVAEAGRTGCSSAVQAAAGGSAQEEYRRRRARYRQRVRDRFGYLAPVVLALVGEPQHVRAWARGAKGERFVGQLLDQLVAAEPGARVLHDRRFPGSRANLDHVVVCRSGVFVVDAKNYRGRIEVRGRWTGSPSLWVGGRRSTKLAEAVDRQAQAVQRLLDATTVPVRVQPVLLFVNGNWSIGAVRRCVGRVQLLAPRSLRRRLRGPTLLSPEVVVAAADQLNRELLSAS</sequence>
<dbReference type="PROSITE" id="PS50965">
    <property type="entry name" value="NERD"/>
    <property type="match status" value="1"/>
</dbReference>
<evidence type="ECO:0000313" key="2">
    <source>
        <dbReference type="EMBL" id="MVA74483.1"/>
    </source>
</evidence>
<comment type="caution">
    <text evidence="2">The sequence shown here is derived from an EMBL/GenBank/DDBJ whole genome shotgun (WGS) entry which is preliminary data.</text>
</comment>
<evidence type="ECO:0000259" key="1">
    <source>
        <dbReference type="PROSITE" id="PS50965"/>
    </source>
</evidence>
<dbReference type="Proteomes" id="UP000435304">
    <property type="component" value="Unassembled WGS sequence"/>
</dbReference>
<name>A0A6A9UP61_9ACTN</name>
<feature type="domain" description="NERD" evidence="1">
    <location>
        <begin position="63"/>
        <end position="181"/>
    </location>
</feature>
<keyword evidence="3" id="KW-1185">Reference proteome</keyword>
<dbReference type="InterPro" id="IPR011528">
    <property type="entry name" value="NERD"/>
</dbReference>
<dbReference type="EMBL" id="WPCU01000001">
    <property type="protein sequence ID" value="MVA74483.1"/>
    <property type="molecule type" value="Genomic_DNA"/>
</dbReference>
<evidence type="ECO:0000313" key="3">
    <source>
        <dbReference type="Proteomes" id="UP000435304"/>
    </source>
</evidence>
<accession>A0A6A9UP61</accession>
<dbReference type="AlphaFoldDB" id="A0A6A9UP61"/>
<gene>
    <name evidence="2" type="ORF">GC722_00305</name>
</gene>
<protein>
    <recommendedName>
        <fullName evidence="1">NERD domain-containing protein</fullName>
    </recommendedName>
</protein>